<evidence type="ECO:0000256" key="5">
    <source>
        <dbReference type="ARBA" id="ARBA00023284"/>
    </source>
</evidence>
<keyword evidence="5" id="KW-0676">Redox-active center</keyword>
<evidence type="ECO:0000313" key="7">
    <source>
        <dbReference type="Proteomes" id="UP000271003"/>
    </source>
</evidence>
<gene>
    <name evidence="6" type="ORF">SUTMEG_06360</name>
</gene>
<dbReference type="GO" id="GO:0051082">
    <property type="term" value="F:unfolded protein binding"/>
    <property type="evidence" value="ECO:0007669"/>
    <property type="project" value="InterPro"/>
</dbReference>
<dbReference type="InterPro" id="IPR016153">
    <property type="entry name" value="Heat_shock_Hsp33_N"/>
</dbReference>
<dbReference type="GO" id="GO:0042026">
    <property type="term" value="P:protein refolding"/>
    <property type="evidence" value="ECO:0007669"/>
    <property type="project" value="TreeGrafter"/>
</dbReference>
<dbReference type="OrthoDB" id="9793753at2"/>
<dbReference type="InterPro" id="IPR000397">
    <property type="entry name" value="Heat_shock_Hsp33"/>
</dbReference>
<dbReference type="GO" id="GO:0044183">
    <property type="term" value="F:protein folding chaperone"/>
    <property type="evidence" value="ECO:0007669"/>
    <property type="project" value="TreeGrafter"/>
</dbReference>
<evidence type="ECO:0000256" key="2">
    <source>
        <dbReference type="ARBA" id="ARBA00022833"/>
    </source>
</evidence>
<evidence type="ECO:0000256" key="4">
    <source>
        <dbReference type="ARBA" id="ARBA00023186"/>
    </source>
</evidence>
<evidence type="ECO:0000256" key="3">
    <source>
        <dbReference type="ARBA" id="ARBA00023157"/>
    </source>
</evidence>
<dbReference type="EMBL" id="AP018786">
    <property type="protein sequence ID" value="BBF22745.1"/>
    <property type="molecule type" value="Genomic_DNA"/>
</dbReference>
<organism evidence="6 7">
    <name type="scientific">Sutterella megalosphaeroides</name>
    <dbReference type="NCBI Taxonomy" id="2494234"/>
    <lineage>
        <taxon>Bacteria</taxon>
        <taxon>Pseudomonadati</taxon>
        <taxon>Pseudomonadota</taxon>
        <taxon>Betaproteobacteria</taxon>
        <taxon>Burkholderiales</taxon>
        <taxon>Sutterellaceae</taxon>
        <taxon>Sutterella</taxon>
    </lineage>
</organism>
<name>A0A2Z6I8G3_9BURK</name>
<keyword evidence="3" id="KW-1015">Disulfide bond</keyword>
<dbReference type="PANTHER" id="PTHR30111">
    <property type="entry name" value="33 KDA CHAPERONIN"/>
    <property type="match status" value="1"/>
</dbReference>
<accession>A0A2Z6I8G3</accession>
<keyword evidence="1" id="KW-0963">Cytoplasm</keyword>
<dbReference type="PIRSF" id="PIRSF005261">
    <property type="entry name" value="Heat_shock_Hsp33"/>
    <property type="match status" value="1"/>
</dbReference>
<dbReference type="Gene3D" id="3.90.1280.10">
    <property type="entry name" value="HSP33 redox switch-like"/>
    <property type="match status" value="1"/>
</dbReference>
<dbReference type="Pfam" id="PF01430">
    <property type="entry name" value="HSP33"/>
    <property type="match status" value="1"/>
</dbReference>
<dbReference type="SUPFAM" id="SSF118352">
    <property type="entry name" value="HSP33 redox switch-like"/>
    <property type="match status" value="1"/>
</dbReference>
<dbReference type="SUPFAM" id="SSF64397">
    <property type="entry name" value="Hsp33 domain"/>
    <property type="match status" value="1"/>
</dbReference>
<dbReference type="InterPro" id="IPR016154">
    <property type="entry name" value="Heat_shock_Hsp33_C"/>
</dbReference>
<evidence type="ECO:0000256" key="1">
    <source>
        <dbReference type="ARBA" id="ARBA00022490"/>
    </source>
</evidence>
<protein>
    <submittedName>
        <fullName evidence="6">33 kDa chaperonin</fullName>
    </submittedName>
</protein>
<dbReference type="RefSeq" id="WP_120176423.1">
    <property type="nucleotide sequence ID" value="NZ_AP018786.1"/>
</dbReference>
<dbReference type="GO" id="GO:0005737">
    <property type="term" value="C:cytoplasm"/>
    <property type="evidence" value="ECO:0007669"/>
    <property type="project" value="InterPro"/>
</dbReference>
<dbReference type="AlphaFoldDB" id="A0A2Z6I8G3"/>
<proteinExistence type="predicted"/>
<keyword evidence="7" id="KW-1185">Reference proteome</keyword>
<keyword evidence="2" id="KW-0862">Zinc</keyword>
<evidence type="ECO:0000313" key="6">
    <source>
        <dbReference type="EMBL" id="BBF22745.1"/>
    </source>
</evidence>
<dbReference type="PANTHER" id="PTHR30111:SF1">
    <property type="entry name" value="33 KDA CHAPERONIN"/>
    <property type="match status" value="1"/>
</dbReference>
<keyword evidence="4" id="KW-0143">Chaperone</keyword>
<reference evidence="6 7" key="1">
    <citation type="journal article" date="2018" name="Int. J. Syst. Evol. Microbiol.">
        <title>Mesosutterella multiformis gen. nov., sp. nov., a member of the family Sutterellaceae and Sutterella megalosphaeroides sp. nov., isolated from human faeces.</title>
        <authorList>
            <person name="Sakamoto M."/>
            <person name="Ikeyama N."/>
            <person name="Kunihiro T."/>
            <person name="Iino T."/>
            <person name="Yuki M."/>
            <person name="Ohkuma M."/>
        </authorList>
    </citation>
    <scope>NUCLEOTIDE SEQUENCE [LARGE SCALE GENOMIC DNA]</scope>
    <source>
        <strain evidence="6 7">6FBBBH3</strain>
    </source>
</reference>
<dbReference type="Gene3D" id="1.10.287.480">
    <property type="entry name" value="helix hairpin bin"/>
    <property type="match status" value="1"/>
</dbReference>
<dbReference type="KEGG" id="sutt:SUTMEG_06360"/>
<dbReference type="Gene3D" id="3.55.30.10">
    <property type="entry name" value="Hsp33 domain"/>
    <property type="match status" value="1"/>
</dbReference>
<dbReference type="Proteomes" id="UP000271003">
    <property type="component" value="Chromosome"/>
</dbReference>
<sequence>MDALQKLLFVRANARGETVTLRDELSRALAHRPLPLAVRRLAGEVTVAALLTAAALETDGSVLLQIAGDGPVKLVVVEVRRDLSFRVCVEMKPDAGEVDANAGMTELVNASENGRCALILDPESRPADRQPYQGIVPLEGKTFAEALETYFRTSEQVETRILLAADDASAGGVMLQKMPATGGTLPENYDPEAWDRLSMFASTVKSEELLTLDPTTINTRLFWEEEPRVTREATPVFRCSCSNERVENSIRGLGEADALRLVKEKGAIEVTCNFCGEVRRYDEVDVRALFANANRDAKA</sequence>
<dbReference type="InterPro" id="IPR023212">
    <property type="entry name" value="Hsp33_helix_hairpin_bin_dom_sf"/>
</dbReference>